<dbReference type="InterPro" id="IPR013830">
    <property type="entry name" value="SGNH_hydro"/>
</dbReference>
<dbReference type="Gene3D" id="3.40.50.1110">
    <property type="entry name" value="SGNH hydrolase"/>
    <property type="match status" value="1"/>
</dbReference>
<dbReference type="OrthoDB" id="9794725at2"/>
<name>B9XF57_PEDPL</name>
<dbReference type="EMBL" id="ABOX02000009">
    <property type="protein sequence ID" value="EEF61555.1"/>
    <property type="molecule type" value="Genomic_DNA"/>
</dbReference>
<evidence type="ECO:0000313" key="3">
    <source>
        <dbReference type="EMBL" id="EEF61555.1"/>
    </source>
</evidence>
<organism evidence="3 4">
    <name type="scientific">Pedosphaera parvula (strain Ellin514)</name>
    <dbReference type="NCBI Taxonomy" id="320771"/>
    <lineage>
        <taxon>Bacteria</taxon>
        <taxon>Pseudomonadati</taxon>
        <taxon>Verrucomicrobiota</taxon>
        <taxon>Pedosphaerae</taxon>
        <taxon>Pedosphaerales</taxon>
        <taxon>Pedosphaeraceae</taxon>
        <taxon>Pedosphaera</taxon>
    </lineage>
</organism>
<dbReference type="PANTHER" id="PTHR30383:SF5">
    <property type="entry name" value="SGNH HYDROLASE-TYPE ESTERASE DOMAIN-CONTAINING PROTEIN"/>
    <property type="match status" value="1"/>
</dbReference>
<dbReference type="InterPro" id="IPR036514">
    <property type="entry name" value="SGNH_hydro_sf"/>
</dbReference>
<dbReference type="InterPro" id="IPR051532">
    <property type="entry name" value="Ester_Hydrolysis_Enzymes"/>
</dbReference>
<reference evidence="3 4" key="1">
    <citation type="journal article" date="2011" name="J. Bacteriol.">
        <title>Genome sequence of 'Pedosphaera parvula' Ellin514, an aerobic Verrucomicrobial isolate from pasture soil.</title>
        <authorList>
            <person name="Kant R."/>
            <person name="van Passel M.W."/>
            <person name="Sangwan P."/>
            <person name="Palva A."/>
            <person name="Lucas S."/>
            <person name="Copeland A."/>
            <person name="Lapidus A."/>
            <person name="Glavina Del Rio T."/>
            <person name="Dalin E."/>
            <person name="Tice H."/>
            <person name="Bruce D."/>
            <person name="Goodwin L."/>
            <person name="Pitluck S."/>
            <person name="Chertkov O."/>
            <person name="Larimer F.W."/>
            <person name="Land M.L."/>
            <person name="Hauser L."/>
            <person name="Brettin T.S."/>
            <person name="Detter J.C."/>
            <person name="Han S."/>
            <person name="de Vos W.M."/>
            <person name="Janssen P.H."/>
            <person name="Smidt H."/>
        </authorList>
    </citation>
    <scope>NUCLEOTIDE SEQUENCE [LARGE SCALE GENOMIC DNA]</scope>
    <source>
        <strain evidence="3 4">Ellin514</strain>
    </source>
</reference>
<dbReference type="SUPFAM" id="SSF52266">
    <property type="entry name" value="SGNH hydrolase"/>
    <property type="match status" value="1"/>
</dbReference>
<dbReference type="STRING" id="320771.Cflav_PD4233"/>
<dbReference type="RefSeq" id="WP_007414447.1">
    <property type="nucleotide sequence ID" value="NZ_ABOX02000009.1"/>
</dbReference>
<feature type="domain" description="SGNH hydrolase-type esterase" evidence="2">
    <location>
        <begin position="60"/>
        <end position="248"/>
    </location>
</feature>
<keyword evidence="4" id="KW-1185">Reference proteome</keyword>
<gene>
    <name evidence="3" type="ORF">Cflav_PD4233</name>
</gene>
<dbReference type="CDD" id="cd01834">
    <property type="entry name" value="SGNH_hydrolase_like_2"/>
    <property type="match status" value="1"/>
</dbReference>
<dbReference type="InterPro" id="IPR019546">
    <property type="entry name" value="TAT_signal_bac_arc"/>
</dbReference>
<dbReference type="PANTHER" id="PTHR30383">
    <property type="entry name" value="THIOESTERASE 1/PROTEASE 1/LYSOPHOSPHOLIPASE L1"/>
    <property type="match status" value="1"/>
</dbReference>
<comment type="caution">
    <text evidence="3">The sequence shown here is derived from an EMBL/GenBank/DDBJ whole genome shotgun (WGS) entry which is preliminary data.</text>
</comment>
<dbReference type="NCBIfam" id="TIGR01409">
    <property type="entry name" value="TAT_signal_seq"/>
    <property type="match status" value="1"/>
</dbReference>
<accession>B9XF57</accession>
<feature type="chain" id="PRO_5002894744" evidence="1">
    <location>
        <begin position="36"/>
        <end position="262"/>
    </location>
</feature>
<dbReference type="Pfam" id="PF13472">
    <property type="entry name" value="Lipase_GDSL_2"/>
    <property type="match status" value="1"/>
</dbReference>
<dbReference type="InterPro" id="IPR006311">
    <property type="entry name" value="TAT_signal"/>
</dbReference>
<feature type="signal peptide" evidence="1">
    <location>
        <begin position="1"/>
        <end position="35"/>
    </location>
</feature>
<protein>
    <submittedName>
        <fullName evidence="3">Lipolytic protein G-D-S-L family</fullName>
    </submittedName>
</protein>
<dbReference type="AlphaFoldDB" id="B9XF57"/>
<evidence type="ECO:0000256" key="1">
    <source>
        <dbReference type="SAM" id="SignalP"/>
    </source>
</evidence>
<sequence length="262" mass="28921" precursor="true">MNDTSKLNRRNFLKTSSLTALGTAALASVPAASQAAASETWPANTVRSLISKGDVVLFQGDSITDMGRSREKAGEPNVQPALGNGYAWMAGAALLVDRPNDGLKVYNRGVSGNKVFQLAERWQTDCLDLKPNVLSILIGVNDIWHKLNGKYDGTVEIYERDYRALLDRTKKALPDVKLVICEPFVLRCGAVNDKWFPEFDTYRAAAKRVADAFHATWVPFQSMFNEAIKLAPPEHWAKDGVHPTDHGASLMAHDWLKAVNHC</sequence>
<dbReference type="PROSITE" id="PS51318">
    <property type="entry name" value="TAT"/>
    <property type="match status" value="1"/>
</dbReference>
<keyword evidence="1" id="KW-0732">Signal</keyword>
<proteinExistence type="predicted"/>
<evidence type="ECO:0000259" key="2">
    <source>
        <dbReference type="Pfam" id="PF13472"/>
    </source>
</evidence>
<evidence type="ECO:0000313" key="4">
    <source>
        <dbReference type="Proteomes" id="UP000003688"/>
    </source>
</evidence>
<dbReference type="Proteomes" id="UP000003688">
    <property type="component" value="Unassembled WGS sequence"/>
</dbReference>
<dbReference type="GO" id="GO:0004622">
    <property type="term" value="F:phosphatidylcholine lysophospholipase activity"/>
    <property type="evidence" value="ECO:0007669"/>
    <property type="project" value="TreeGrafter"/>
</dbReference>